<feature type="active site" description="Proton donor" evidence="6">
    <location>
        <position position="186"/>
    </location>
</feature>
<dbReference type="AlphaFoldDB" id="A0AAD5V2Z2"/>
<evidence type="ECO:0000313" key="10">
    <source>
        <dbReference type="EMBL" id="KAJ3484670.1"/>
    </source>
</evidence>
<proteinExistence type="inferred from homology"/>
<feature type="active site" description="Proton acceptor" evidence="6">
    <location>
        <position position="33"/>
    </location>
</feature>
<comment type="similarity">
    <text evidence="2 8">Belongs to the glycosyl hydrolase 43 family.</text>
</comment>
<dbReference type="Gene3D" id="2.115.10.20">
    <property type="entry name" value="Glycosyl hydrolase domain, family 43"/>
    <property type="match status" value="2"/>
</dbReference>
<keyword evidence="4 8" id="KW-0326">Glycosidase</keyword>
<feature type="chain" id="PRO_5041975453" description="Endo-1,5-alpha-L-arabinanase A" evidence="9">
    <location>
        <begin position="19"/>
        <end position="295"/>
    </location>
</feature>
<dbReference type="Proteomes" id="UP001212997">
    <property type="component" value="Unassembled WGS sequence"/>
</dbReference>
<gene>
    <name evidence="10" type="ORF">NLI96_g5471</name>
</gene>
<dbReference type="InterPro" id="IPR023296">
    <property type="entry name" value="Glyco_hydro_beta-prop_sf"/>
</dbReference>
<comment type="pathway">
    <text evidence="1">Glycan metabolism; L-arabinan degradation.</text>
</comment>
<feature type="site" description="Important for catalytic activity, responsible for pKa modulation of the active site Glu and correct orientation of both the proton donor and substrate" evidence="7">
    <location>
        <position position="139"/>
    </location>
</feature>
<evidence type="ECO:0000256" key="1">
    <source>
        <dbReference type="ARBA" id="ARBA00004834"/>
    </source>
</evidence>
<dbReference type="PANTHER" id="PTHR43301">
    <property type="entry name" value="ARABINAN ENDO-1,5-ALPHA-L-ARABINOSIDASE"/>
    <property type="match status" value="1"/>
</dbReference>
<evidence type="ECO:0000256" key="7">
    <source>
        <dbReference type="PIRSR" id="PIRSR606710-2"/>
    </source>
</evidence>
<reference evidence="10" key="1">
    <citation type="submission" date="2022-07" db="EMBL/GenBank/DDBJ databases">
        <title>Genome Sequence of Physisporinus lineatus.</title>
        <authorList>
            <person name="Buettner E."/>
        </authorList>
    </citation>
    <scope>NUCLEOTIDE SEQUENCE</scope>
    <source>
        <strain evidence="10">VT162</strain>
    </source>
</reference>
<dbReference type="CDD" id="cd08998">
    <property type="entry name" value="GH43_Arb43a-like"/>
    <property type="match status" value="1"/>
</dbReference>
<dbReference type="InterPro" id="IPR006710">
    <property type="entry name" value="Glyco_hydro_43"/>
</dbReference>
<evidence type="ECO:0000256" key="2">
    <source>
        <dbReference type="ARBA" id="ARBA00009865"/>
    </source>
</evidence>
<evidence type="ECO:0000256" key="4">
    <source>
        <dbReference type="ARBA" id="ARBA00023295"/>
    </source>
</evidence>
<keyword evidence="3 8" id="KW-0378">Hydrolase</keyword>
<comment type="caution">
    <text evidence="10">The sequence shown here is derived from an EMBL/GenBank/DDBJ whole genome shotgun (WGS) entry which is preliminary data.</text>
</comment>
<evidence type="ECO:0000256" key="5">
    <source>
        <dbReference type="ARBA" id="ARBA00042202"/>
    </source>
</evidence>
<accession>A0AAD5V2Z2</accession>
<name>A0AAD5V2Z2_9APHY</name>
<dbReference type="SUPFAM" id="SSF75005">
    <property type="entry name" value="Arabinanase/levansucrase/invertase"/>
    <property type="match status" value="1"/>
</dbReference>
<organism evidence="10 11">
    <name type="scientific">Meripilus lineatus</name>
    <dbReference type="NCBI Taxonomy" id="2056292"/>
    <lineage>
        <taxon>Eukaryota</taxon>
        <taxon>Fungi</taxon>
        <taxon>Dikarya</taxon>
        <taxon>Basidiomycota</taxon>
        <taxon>Agaricomycotina</taxon>
        <taxon>Agaricomycetes</taxon>
        <taxon>Polyporales</taxon>
        <taxon>Meripilaceae</taxon>
        <taxon>Meripilus</taxon>
    </lineage>
</organism>
<evidence type="ECO:0000313" key="11">
    <source>
        <dbReference type="Proteomes" id="UP001212997"/>
    </source>
</evidence>
<keyword evidence="9" id="KW-0732">Signal</keyword>
<dbReference type="EMBL" id="JANAWD010000180">
    <property type="protein sequence ID" value="KAJ3484670.1"/>
    <property type="molecule type" value="Genomic_DNA"/>
</dbReference>
<keyword evidence="11" id="KW-1185">Reference proteome</keyword>
<dbReference type="GO" id="GO:0004553">
    <property type="term" value="F:hydrolase activity, hydrolyzing O-glycosyl compounds"/>
    <property type="evidence" value="ECO:0007669"/>
    <property type="project" value="InterPro"/>
</dbReference>
<dbReference type="Pfam" id="PF04616">
    <property type="entry name" value="Glyco_hydro_43"/>
    <property type="match status" value="2"/>
</dbReference>
<evidence type="ECO:0000256" key="3">
    <source>
        <dbReference type="ARBA" id="ARBA00022801"/>
    </source>
</evidence>
<evidence type="ECO:0000256" key="8">
    <source>
        <dbReference type="RuleBase" id="RU361187"/>
    </source>
</evidence>
<sequence length="295" mass="32449">MTPLLCFVWFSLFYLVQAVPGPIPLTGNTAVHDPTVCKDSTGKYWAFATGAGLTIRTSPDRKNWTRIGSVFPNGVPWATKYNHETPTVLWAPDCNYINGKFWVCTPELFGHLTLLLKSSGIVAILFGIEYRKSRRMSNDPHGNKWYLSFGSYWSGIKLTSINPVTGKPTGNLTSLSKRTANGGAEEASAIFKYGNYFYLFTSWDHCCRGVSSDYNIRVGRSTSIKGPYKDRNGVALLSGGGSLVLASHDGIHGPGGQDLLRDKDGPILVYHYYTANGSFLGLNRLNFTSGWPVVI</sequence>
<evidence type="ECO:0000256" key="6">
    <source>
        <dbReference type="PIRSR" id="PIRSR606710-1"/>
    </source>
</evidence>
<evidence type="ECO:0000256" key="9">
    <source>
        <dbReference type="SAM" id="SignalP"/>
    </source>
</evidence>
<dbReference type="GO" id="GO:0005975">
    <property type="term" value="P:carbohydrate metabolic process"/>
    <property type="evidence" value="ECO:0007669"/>
    <property type="project" value="InterPro"/>
</dbReference>
<dbReference type="PANTHER" id="PTHR43301:SF3">
    <property type="entry name" value="ARABINAN ENDO-1,5-ALPHA-L-ARABINOSIDASE A-RELATED"/>
    <property type="match status" value="1"/>
</dbReference>
<feature type="signal peptide" evidence="9">
    <location>
        <begin position="1"/>
        <end position="18"/>
    </location>
</feature>
<dbReference type="InterPro" id="IPR050727">
    <property type="entry name" value="GH43_arabinanases"/>
</dbReference>
<protein>
    <recommendedName>
        <fullName evidence="5">Endo-1,5-alpha-L-arabinanase A</fullName>
    </recommendedName>
</protein>